<feature type="compositionally biased region" description="Polar residues" evidence="1">
    <location>
        <begin position="598"/>
        <end position="625"/>
    </location>
</feature>
<feature type="compositionally biased region" description="Low complexity" evidence="1">
    <location>
        <begin position="483"/>
        <end position="505"/>
    </location>
</feature>
<feature type="region of interest" description="Disordered" evidence="1">
    <location>
        <begin position="425"/>
        <end position="629"/>
    </location>
</feature>
<organism evidence="3 4">
    <name type="scientific">Aphanomyces euteiches</name>
    <dbReference type="NCBI Taxonomy" id="100861"/>
    <lineage>
        <taxon>Eukaryota</taxon>
        <taxon>Sar</taxon>
        <taxon>Stramenopiles</taxon>
        <taxon>Oomycota</taxon>
        <taxon>Saprolegniomycetes</taxon>
        <taxon>Saprolegniales</taxon>
        <taxon>Verrucalvaceae</taxon>
        <taxon>Aphanomyces</taxon>
    </lineage>
</organism>
<feature type="compositionally biased region" description="Pro residues" evidence="1">
    <location>
        <begin position="506"/>
        <end position="521"/>
    </location>
</feature>
<feature type="compositionally biased region" description="Pro residues" evidence="1">
    <location>
        <begin position="427"/>
        <end position="468"/>
    </location>
</feature>
<sequence length="649" mass="67741">MRMPALWGVAAVKLTVAAAGFDGPSYHVPSFDLAKLTAQDKHDLIQALESSGIVAARGIPNFAAVRLNYLQSAAECASDAKDFDQLLHKEIDDGTQRRTLSINMEALDPAVAARCPSFAAAHEKYSAVIDQATTQFASALDSMNTDLSSDLLLPIVQEGKHLDHVHHYTKAISMLELSEESASSPTLSLDLHADAGLFIVFAKSHYFEHVDGKATEVTNVDHAGLVIEVDGQLVQPVLDDNELYFMAGEGTRLWGSYGHKFHPVVHGMIMPSSITSSVARMFAGRMLLLPPNRVMANTGLKFEEYTNATTRHLMNQPGVESIMALACPVGRILRASDSSCTLHQWGPGEGSTATKEQCMRQCNIWSHADEAQKCLDMKCVKTGDDIPDGGNDCWMMCIAHLSSAQCPAPGVEKCDADNRVLNCVGGAPPPPPPTSPPTPPPTPPPTSPPTSMPTSKPPPPPTTRPTSPPDTTTTPVPSPSSNPPSSTATPSVSPTDSPSPSTPGTTPVPPSIEPVTTPPTVDPKSPTTSSPSSTSSSSPSPSATPSDSPSTTQPDGSPATTSSGDQVGSDNTTAISATNSSTPNVTATIEIDVPIATDNVSSSNEGGAVSSANTTASPKSTTVQPKPSVGIPLSVSVLSLLFLAVAVSL</sequence>
<accession>A0A6G0XHP9</accession>
<dbReference type="VEuPathDB" id="FungiDB:AeMF1_017929"/>
<feature type="compositionally biased region" description="Polar residues" evidence="1">
    <location>
        <begin position="559"/>
        <end position="568"/>
    </location>
</feature>
<feature type="chain" id="PRO_5026112777" evidence="2">
    <location>
        <begin position="20"/>
        <end position="649"/>
    </location>
</feature>
<comment type="caution">
    <text evidence="3">The sequence shown here is derived from an EMBL/GenBank/DDBJ whole genome shotgun (WGS) entry which is preliminary data.</text>
</comment>
<dbReference type="Proteomes" id="UP000481153">
    <property type="component" value="Unassembled WGS sequence"/>
</dbReference>
<proteinExistence type="predicted"/>
<evidence type="ECO:0000256" key="2">
    <source>
        <dbReference type="SAM" id="SignalP"/>
    </source>
</evidence>
<feature type="compositionally biased region" description="Low complexity" evidence="1">
    <location>
        <begin position="569"/>
        <end position="582"/>
    </location>
</feature>
<reference evidence="3 4" key="1">
    <citation type="submission" date="2019-07" db="EMBL/GenBank/DDBJ databases">
        <title>Genomics analysis of Aphanomyces spp. identifies a new class of oomycete effector associated with host adaptation.</title>
        <authorList>
            <person name="Gaulin E."/>
        </authorList>
    </citation>
    <scope>NUCLEOTIDE SEQUENCE [LARGE SCALE GENOMIC DNA]</scope>
    <source>
        <strain evidence="3 4">ATCC 201684</strain>
    </source>
</reference>
<feature type="compositionally biased region" description="Low complexity" evidence="1">
    <location>
        <begin position="522"/>
        <end position="558"/>
    </location>
</feature>
<dbReference type="EMBL" id="VJMJ01000063">
    <property type="protein sequence ID" value="KAF0739611.1"/>
    <property type="molecule type" value="Genomic_DNA"/>
</dbReference>
<dbReference type="PANTHER" id="PTHR40855:SF1">
    <property type="entry name" value="CLAVAMINATE SYNTHASE-LIKE PROTEIN"/>
    <property type="match status" value="1"/>
</dbReference>
<evidence type="ECO:0000313" key="4">
    <source>
        <dbReference type="Proteomes" id="UP000481153"/>
    </source>
</evidence>
<keyword evidence="2" id="KW-0732">Signal</keyword>
<feature type="signal peptide" evidence="2">
    <location>
        <begin position="1"/>
        <end position="19"/>
    </location>
</feature>
<dbReference type="PANTHER" id="PTHR40855">
    <property type="entry name" value="DIOX_N DOMAIN-CONTAINING PROTEIN"/>
    <property type="match status" value="1"/>
</dbReference>
<protein>
    <submittedName>
        <fullName evidence="3">Uncharacterized protein</fullName>
    </submittedName>
</protein>
<evidence type="ECO:0000313" key="3">
    <source>
        <dbReference type="EMBL" id="KAF0739611.1"/>
    </source>
</evidence>
<gene>
    <name evidence="3" type="ORF">Ae201684_004787</name>
</gene>
<keyword evidence="4" id="KW-1185">Reference proteome</keyword>
<dbReference type="PRINTS" id="PR01217">
    <property type="entry name" value="PRICHEXTENSN"/>
</dbReference>
<name>A0A6G0XHP9_9STRA</name>
<evidence type="ECO:0000256" key="1">
    <source>
        <dbReference type="SAM" id="MobiDB-lite"/>
    </source>
</evidence>
<dbReference type="AlphaFoldDB" id="A0A6G0XHP9"/>